<evidence type="ECO:0000256" key="4">
    <source>
        <dbReference type="ARBA" id="ARBA00023014"/>
    </source>
</evidence>
<dbReference type="InterPro" id="IPR036188">
    <property type="entry name" value="FAD/NAD-bd_sf"/>
</dbReference>
<evidence type="ECO:0000259" key="6">
    <source>
        <dbReference type="PROSITE" id="PS51296"/>
    </source>
</evidence>
<reference evidence="8" key="1">
    <citation type="journal article" date="2019" name="Int. J. Syst. Evol. Microbiol.">
        <title>The Global Catalogue of Microorganisms (GCM) 10K type strain sequencing project: providing services to taxonomists for standard genome sequencing and annotation.</title>
        <authorList>
            <consortium name="The Broad Institute Genomics Platform"/>
            <consortium name="The Broad Institute Genome Sequencing Center for Infectious Disease"/>
            <person name="Wu L."/>
            <person name="Ma J."/>
        </authorList>
    </citation>
    <scope>NUCLEOTIDE SEQUENCE [LARGE SCALE GENOMIC DNA]</scope>
    <source>
        <strain evidence="8">DFY41</strain>
    </source>
</reference>
<protein>
    <submittedName>
        <fullName evidence="7">FAD-dependent oxidoreductase</fullName>
    </submittedName>
</protein>
<dbReference type="Gene3D" id="3.30.9.10">
    <property type="entry name" value="D-Amino Acid Oxidase, subunit A, domain 2"/>
    <property type="match status" value="1"/>
</dbReference>
<keyword evidence="8" id="KW-1185">Reference proteome</keyword>
<dbReference type="PANTHER" id="PTHR13847:SF274">
    <property type="entry name" value="RIESKE 2FE-2S IRON-SULFUR PROTEIN YHFW-RELATED"/>
    <property type="match status" value="1"/>
</dbReference>
<dbReference type="Pfam" id="PF00355">
    <property type="entry name" value="Rieske"/>
    <property type="match status" value="1"/>
</dbReference>
<dbReference type="PRINTS" id="PR00162">
    <property type="entry name" value="RIESKE"/>
</dbReference>
<dbReference type="InterPro" id="IPR006076">
    <property type="entry name" value="FAD-dep_OxRdtase"/>
</dbReference>
<keyword evidence="3" id="KW-0408">Iron</keyword>
<accession>A0ABW0BL13</accession>
<keyword evidence="5" id="KW-1015">Disulfide bond</keyword>
<dbReference type="EMBL" id="JBHSKD010000014">
    <property type="protein sequence ID" value="MFC5177617.1"/>
    <property type="molecule type" value="Genomic_DNA"/>
</dbReference>
<dbReference type="SUPFAM" id="SSF51905">
    <property type="entry name" value="FAD/NAD(P)-binding domain"/>
    <property type="match status" value="1"/>
</dbReference>
<dbReference type="SUPFAM" id="SSF50022">
    <property type="entry name" value="ISP domain"/>
    <property type="match status" value="1"/>
</dbReference>
<dbReference type="Gene3D" id="3.50.50.60">
    <property type="entry name" value="FAD/NAD(P)-binding domain"/>
    <property type="match status" value="1"/>
</dbReference>
<evidence type="ECO:0000256" key="3">
    <source>
        <dbReference type="ARBA" id="ARBA00023004"/>
    </source>
</evidence>
<organism evidence="7 8">
    <name type="scientific">Nocardioides taihuensis</name>
    <dbReference type="NCBI Taxonomy" id="1835606"/>
    <lineage>
        <taxon>Bacteria</taxon>
        <taxon>Bacillati</taxon>
        <taxon>Actinomycetota</taxon>
        <taxon>Actinomycetes</taxon>
        <taxon>Propionibacteriales</taxon>
        <taxon>Nocardioidaceae</taxon>
        <taxon>Nocardioides</taxon>
    </lineage>
</organism>
<sequence>MTLTSLWQDRHRHATPTHPTVDGDHDVVVVGGGLTGLTTALLLSRAGQRVLVLEARHLGAGTTGGSTAKVSCLQGTQLTRIDHRHPRRLAAQYVEAQLAALAWVRRFCETHGVPAQERTAYSYAYGERGAAAARHEADLARELGLDARWVTATDLPFRTAGAAALPGQLQVDPVELLEALARECTQHGAVLVEGARVHRVTGRAPVEVVTSHGTARAGRVVIATNMPVLDRGGYFARAVPTRSYGLAFRTPDRVVDGMWLSVDQPSRSLRDAPAADGGTGTLLLVGGNGHTTGRVSSEQQRIDELRTWTLDHFPDAQETHAWSAQDYVPHHALPFVGPLTPRRHEVLVAGGYSKWGMTNAVAASLALTADLLGGHVAWAEAMRPWHASELRGAVDSTRANAEVGWEMTRGWLRPLLAGRNVDPVEGEGEVHVGGPGLPVASSRVSGTDRRVSAVCTHLGGVVRWNDAEESWDCPLHGSRFGPDGEVLEGPATCGLRRR</sequence>
<keyword evidence="4" id="KW-0411">Iron-sulfur</keyword>
<evidence type="ECO:0000256" key="2">
    <source>
        <dbReference type="ARBA" id="ARBA00022723"/>
    </source>
</evidence>
<feature type="domain" description="Rieske" evidence="6">
    <location>
        <begin position="414"/>
        <end position="498"/>
    </location>
</feature>
<comment type="caution">
    <text evidence="7">The sequence shown here is derived from an EMBL/GenBank/DDBJ whole genome shotgun (WGS) entry which is preliminary data.</text>
</comment>
<dbReference type="PANTHER" id="PTHR13847">
    <property type="entry name" value="SARCOSINE DEHYDROGENASE-RELATED"/>
    <property type="match status" value="1"/>
</dbReference>
<dbReference type="InterPro" id="IPR005805">
    <property type="entry name" value="Rieske_Fe-S_prot_C"/>
</dbReference>
<proteinExistence type="predicted"/>
<keyword evidence="2" id="KW-0479">Metal-binding</keyword>
<dbReference type="Proteomes" id="UP001596087">
    <property type="component" value="Unassembled WGS sequence"/>
</dbReference>
<gene>
    <name evidence="7" type="ORF">ACFPGP_13115</name>
</gene>
<dbReference type="InterPro" id="IPR017941">
    <property type="entry name" value="Rieske_2Fe-2S"/>
</dbReference>
<dbReference type="Pfam" id="PF01266">
    <property type="entry name" value="DAO"/>
    <property type="match status" value="1"/>
</dbReference>
<evidence type="ECO:0000256" key="1">
    <source>
        <dbReference type="ARBA" id="ARBA00022714"/>
    </source>
</evidence>
<keyword evidence="1" id="KW-0001">2Fe-2S</keyword>
<evidence type="ECO:0000313" key="7">
    <source>
        <dbReference type="EMBL" id="MFC5177617.1"/>
    </source>
</evidence>
<dbReference type="PROSITE" id="PS51296">
    <property type="entry name" value="RIESKE"/>
    <property type="match status" value="1"/>
</dbReference>
<dbReference type="InterPro" id="IPR036922">
    <property type="entry name" value="Rieske_2Fe-2S_sf"/>
</dbReference>
<evidence type="ECO:0000256" key="5">
    <source>
        <dbReference type="ARBA" id="ARBA00023157"/>
    </source>
</evidence>
<name>A0ABW0BL13_9ACTN</name>
<dbReference type="Gene3D" id="2.102.10.10">
    <property type="entry name" value="Rieske [2Fe-2S] iron-sulphur domain"/>
    <property type="match status" value="1"/>
</dbReference>
<dbReference type="RefSeq" id="WP_378590786.1">
    <property type="nucleotide sequence ID" value="NZ_JBHSKD010000014.1"/>
</dbReference>
<evidence type="ECO:0000313" key="8">
    <source>
        <dbReference type="Proteomes" id="UP001596087"/>
    </source>
</evidence>